<dbReference type="EMBL" id="BMXL01000011">
    <property type="protein sequence ID" value="GHD26391.1"/>
    <property type="molecule type" value="Genomic_DNA"/>
</dbReference>
<dbReference type="GO" id="GO:0003677">
    <property type="term" value="F:DNA binding"/>
    <property type="evidence" value="ECO:0007669"/>
    <property type="project" value="InterPro"/>
</dbReference>
<name>A0A919CIK5_9ACTN</name>
<dbReference type="Pfam" id="PF01527">
    <property type="entry name" value="HTH_Tnp_1"/>
    <property type="match status" value="1"/>
</dbReference>
<dbReference type="InterPro" id="IPR009057">
    <property type="entry name" value="Homeodomain-like_sf"/>
</dbReference>
<dbReference type="SUPFAM" id="SSF46689">
    <property type="entry name" value="Homeodomain-like"/>
    <property type="match status" value="1"/>
</dbReference>
<proteinExistence type="predicted"/>
<dbReference type="AlphaFoldDB" id="A0A919CIK5"/>
<accession>A0A919CIK5</accession>
<comment type="caution">
    <text evidence="2">The sequence shown here is derived from an EMBL/GenBank/DDBJ whole genome shotgun (WGS) entry which is preliminary data.</text>
</comment>
<reference evidence="2 3" key="1">
    <citation type="journal article" date="2014" name="Int. J. Syst. Evol. Microbiol.">
        <title>Complete genome sequence of Corynebacterium casei LMG S-19264T (=DSM 44701T), isolated from a smear-ripened cheese.</title>
        <authorList>
            <consortium name="US DOE Joint Genome Institute (JGI-PGF)"/>
            <person name="Walter F."/>
            <person name="Albersmeier A."/>
            <person name="Kalinowski J."/>
            <person name="Ruckert C."/>
        </authorList>
    </citation>
    <scope>NUCLEOTIDE SEQUENCE [LARGE SCALE GENOMIC DNA]</scope>
    <source>
        <strain evidence="2 3">KCTC 19473</strain>
    </source>
</reference>
<dbReference type="GO" id="GO:0006313">
    <property type="term" value="P:DNA transposition"/>
    <property type="evidence" value="ECO:0007669"/>
    <property type="project" value="InterPro"/>
</dbReference>
<sequence length="84" mass="9081">MVRKNYSEGFRRQAVDLYLNTPGATFKAIAADLGIARGTLQNWVYAQHPGATPHPSTGRARHSHTAQGRERHGQDGPPGDCLGS</sequence>
<organism evidence="2 3">
    <name type="scientific">Nocardiopsis kunsanensis</name>
    <dbReference type="NCBI Taxonomy" id="141693"/>
    <lineage>
        <taxon>Bacteria</taxon>
        <taxon>Bacillati</taxon>
        <taxon>Actinomycetota</taxon>
        <taxon>Actinomycetes</taxon>
        <taxon>Streptosporangiales</taxon>
        <taxon>Nocardiopsidaceae</taxon>
        <taxon>Nocardiopsis</taxon>
    </lineage>
</organism>
<protein>
    <recommendedName>
        <fullName evidence="4">Transposase</fullName>
    </recommendedName>
</protein>
<dbReference type="GO" id="GO:0004803">
    <property type="term" value="F:transposase activity"/>
    <property type="evidence" value="ECO:0007669"/>
    <property type="project" value="InterPro"/>
</dbReference>
<gene>
    <name evidence="2" type="ORF">GCM10007147_24300</name>
</gene>
<dbReference type="InterPro" id="IPR002514">
    <property type="entry name" value="Transposase_8"/>
</dbReference>
<keyword evidence="3" id="KW-1185">Reference proteome</keyword>
<evidence type="ECO:0000256" key="1">
    <source>
        <dbReference type="SAM" id="MobiDB-lite"/>
    </source>
</evidence>
<evidence type="ECO:0000313" key="2">
    <source>
        <dbReference type="EMBL" id="GHD26391.1"/>
    </source>
</evidence>
<dbReference type="Proteomes" id="UP000654947">
    <property type="component" value="Unassembled WGS sequence"/>
</dbReference>
<feature type="region of interest" description="Disordered" evidence="1">
    <location>
        <begin position="46"/>
        <end position="84"/>
    </location>
</feature>
<dbReference type="Gene3D" id="1.10.10.60">
    <property type="entry name" value="Homeodomain-like"/>
    <property type="match status" value="1"/>
</dbReference>
<evidence type="ECO:0000313" key="3">
    <source>
        <dbReference type="Proteomes" id="UP000654947"/>
    </source>
</evidence>
<evidence type="ECO:0008006" key="4">
    <source>
        <dbReference type="Google" id="ProtNLM"/>
    </source>
</evidence>